<feature type="chain" id="PRO_5046311756" evidence="1">
    <location>
        <begin position="23"/>
        <end position="477"/>
    </location>
</feature>
<name>A0ABT4TFJ3_9ACTN</name>
<dbReference type="InterPro" id="IPR011047">
    <property type="entry name" value="Quinoprotein_ADH-like_sf"/>
</dbReference>
<keyword evidence="4" id="KW-1185">Reference proteome</keyword>
<dbReference type="SUPFAM" id="SSF50998">
    <property type="entry name" value="Quinoprotein alcohol dehydrogenase-like"/>
    <property type="match status" value="1"/>
</dbReference>
<sequence>MARHGIALATAFTFLIPLSACSFFEEPLNLDFEATAISPDKPFACDGADACDEPGAVRWSLPLEGDYFLYWRNNSSPSIFASSDPDNVSGAYGEGVFYFTEGNRITAVDTAGPAVLWTEAIDPDRAGDISYPHMVGDDIILVAEKLHENDDDAGVDDLMYVVDPGSAGWQRVDISSRYYSDPFLRDDGTHVLVKPSVVGENLIVDVDDGSVAWSGYFEETDGASEVLSDESAAITDDAAYTFTRMPVRGHFTRILRWDTGTGELAETIELGDGVDIPTNAALVAANSEVLLASTGNCEATPCSSPGGLWGLDPRTGEPLWERSEGSDEEAIFIALEGGEHGDTVFVQGLDGAPFALDPKTGEEVDTAVAPRHLPHVFGSRDTVRTGSRFLWSDTRPDRQERLSAPLQATGPGLWGGEEFLVDFALGTRFLTSYTEDGSVMGVFLACAPDGLKAVDRGDIDATEQCTSPRLFAVDYGI</sequence>
<reference evidence="3" key="1">
    <citation type="submission" date="2023-01" db="EMBL/GenBank/DDBJ databases">
        <title>Draft genome sequence of Nocardiopsis sp. LSu2-4 isolated from halophytes.</title>
        <authorList>
            <person name="Duangmal K."/>
            <person name="Chantavorakit T."/>
        </authorList>
    </citation>
    <scope>NUCLEOTIDE SEQUENCE</scope>
    <source>
        <strain evidence="3">LSu2-4</strain>
    </source>
</reference>
<accession>A0ABT4TFJ3</accession>
<dbReference type="InterPro" id="IPR015943">
    <property type="entry name" value="WD40/YVTN_repeat-like_dom_sf"/>
</dbReference>
<feature type="domain" description="Pyrrolo-quinoline quinone repeat" evidence="2">
    <location>
        <begin position="247"/>
        <end position="367"/>
    </location>
</feature>
<evidence type="ECO:0000313" key="4">
    <source>
        <dbReference type="Proteomes" id="UP001165685"/>
    </source>
</evidence>
<dbReference type="InterPro" id="IPR002372">
    <property type="entry name" value="PQQ_rpt_dom"/>
</dbReference>
<feature type="domain" description="Pyrrolo-quinoline quinone repeat" evidence="2">
    <location>
        <begin position="103"/>
        <end position="243"/>
    </location>
</feature>
<dbReference type="RefSeq" id="WP_270675160.1">
    <property type="nucleotide sequence ID" value="NZ_JAQFWP010000001.1"/>
</dbReference>
<comment type="caution">
    <text evidence="3">The sequence shown here is derived from an EMBL/GenBank/DDBJ whole genome shotgun (WGS) entry which is preliminary data.</text>
</comment>
<dbReference type="Gene3D" id="2.130.10.10">
    <property type="entry name" value="YVTN repeat-like/Quinoprotein amine dehydrogenase"/>
    <property type="match status" value="1"/>
</dbReference>
<proteinExistence type="predicted"/>
<evidence type="ECO:0000256" key="1">
    <source>
        <dbReference type="SAM" id="SignalP"/>
    </source>
</evidence>
<protein>
    <submittedName>
        <fullName evidence="3">PQQ-binding-like beta-propeller repeat protein</fullName>
    </submittedName>
</protein>
<evidence type="ECO:0000313" key="3">
    <source>
        <dbReference type="EMBL" id="MDA2803074.1"/>
    </source>
</evidence>
<dbReference type="Gene3D" id="2.40.10.480">
    <property type="match status" value="1"/>
</dbReference>
<evidence type="ECO:0000259" key="2">
    <source>
        <dbReference type="Pfam" id="PF13360"/>
    </source>
</evidence>
<dbReference type="Pfam" id="PF13360">
    <property type="entry name" value="PQQ_2"/>
    <property type="match status" value="2"/>
</dbReference>
<organism evidence="3 4">
    <name type="scientific">Nocardiopsis suaedae</name>
    <dbReference type="NCBI Taxonomy" id="3018444"/>
    <lineage>
        <taxon>Bacteria</taxon>
        <taxon>Bacillati</taxon>
        <taxon>Actinomycetota</taxon>
        <taxon>Actinomycetes</taxon>
        <taxon>Streptosporangiales</taxon>
        <taxon>Nocardiopsidaceae</taxon>
        <taxon>Nocardiopsis</taxon>
    </lineage>
</organism>
<feature type="signal peptide" evidence="1">
    <location>
        <begin position="1"/>
        <end position="22"/>
    </location>
</feature>
<keyword evidence="1" id="KW-0732">Signal</keyword>
<dbReference type="Proteomes" id="UP001165685">
    <property type="component" value="Unassembled WGS sequence"/>
</dbReference>
<dbReference type="EMBL" id="JAQFWP010000001">
    <property type="protein sequence ID" value="MDA2803074.1"/>
    <property type="molecule type" value="Genomic_DNA"/>
</dbReference>
<gene>
    <name evidence="3" type="ORF">O4U47_01005</name>
</gene>